<keyword evidence="3" id="KW-1185">Reference proteome</keyword>
<protein>
    <recommendedName>
        <fullName evidence="1">DUF6745 domain-containing protein</fullName>
    </recommendedName>
</protein>
<dbReference type="Proteomes" id="UP000649753">
    <property type="component" value="Unassembled WGS sequence"/>
</dbReference>
<name>A0A927MED0_9ACTN</name>
<evidence type="ECO:0000259" key="1">
    <source>
        <dbReference type="Pfam" id="PF20530"/>
    </source>
</evidence>
<gene>
    <name evidence="2" type="ORF">H4W31_007830</name>
</gene>
<dbReference type="AlphaFoldDB" id="A0A927MED0"/>
<dbReference type="InterPro" id="IPR046633">
    <property type="entry name" value="DUF6745"/>
</dbReference>
<proteinExistence type="predicted"/>
<reference evidence="2" key="1">
    <citation type="submission" date="2020-10" db="EMBL/GenBank/DDBJ databases">
        <title>Sequencing the genomes of 1000 actinobacteria strains.</title>
        <authorList>
            <person name="Klenk H.-P."/>
        </authorList>
    </citation>
    <scope>NUCLEOTIDE SEQUENCE</scope>
    <source>
        <strain evidence="2">DSM 46832</strain>
    </source>
</reference>
<sequence>MAILTERPVRLHRDNLGRLHHDDGPALAYPDGFGLHAWRGMPIPADVAAELPRLDVRRIRAERNAEVRRVMLEHFGYDRYLRESRATAVHRDAYGVLWRLHLPQDEPLVMVEVVNATPEPDGTRRTYWLRVPPDTGTARAGVAWTFGLDAQEYAPLVQT</sequence>
<accession>A0A927MED0</accession>
<dbReference type="Pfam" id="PF20530">
    <property type="entry name" value="DUF6745"/>
    <property type="match status" value="1"/>
</dbReference>
<dbReference type="RefSeq" id="WP_225945908.1">
    <property type="nucleotide sequence ID" value="NZ_JADBEB010000001.1"/>
</dbReference>
<feature type="domain" description="DUF6745" evidence="1">
    <location>
        <begin position="2"/>
        <end position="159"/>
    </location>
</feature>
<dbReference type="EMBL" id="JADBEB010000001">
    <property type="protein sequence ID" value="MBE1492192.1"/>
    <property type="molecule type" value="Genomic_DNA"/>
</dbReference>
<evidence type="ECO:0000313" key="3">
    <source>
        <dbReference type="Proteomes" id="UP000649753"/>
    </source>
</evidence>
<comment type="caution">
    <text evidence="2">The sequence shown here is derived from an EMBL/GenBank/DDBJ whole genome shotgun (WGS) entry which is preliminary data.</text>
</comment>
<organism evidence="2 3">
    <name type="scientific">Plantactinospora soyae</name>
    <dbReference type="NCBI Taxonomy" id="1544732"/>
    <lineage>
        <taxon>Bacteria</taxon>
        <taxon>Bacillati</taxon>
        <taxon>Actinomycetota</taxon>
        <taxon>Actinomycetes</taxon>
        <taxon>Micromonosporales</taxon>
        <taxon>Micromonosporaceae</taxon>
        <taxon>Plantactinospora</taxon>
    </lineage>
</organism>
<evidence type="ECO:0000313" key="2">
    <source>
        <dbReference type="EMBL" id="MBE1492192.1"/>
    </source>
</evidence>